<dbReference type="EMBL" id="BKCJ011136629">
    <property type="protein sequence ID" value="GFC92265.1"/>
    <property type="molecule type" value="Genomic_DNA"/>
</dbReference>
<proteinExistence type="predicted"/>
<feature type="non-terminal residue" evidence="2">
    <location>
        <position position="1"/>
    </location>
</feature>
<gene>
    <name evidence="2" type="ORF">Tci_864235</name>
</gene>
<name>A0A699S4M2_TANCI</name>
<protein>
    <submittedName>
        <fullName evidence="2">Uncharacterized protein</fullName>
    </submittedName>
</protein>
<accession>A0A699S4M2</accession>
<organism evidence="2">
    <name type="scientific">Tanacetum cinerariifolium</name>
    <name type="common">Dalmatian daisy</name>
    <name type="synonym">Chrysanthemum cinerariifolium</name>
    <dbReference type="NCBI Taxonomy" id="118510"/>
    <lineage>
        <taxon>Eukaryota</taxon>
        <taxon>Viridiplantae</taxon>
        <taxon>Streptophyta</taxon>
        <taxon>Embryophyta</taxon>
        <taxon>Tracheophyta</taxon>
        <taxon>Spermatophyta</taxon>
        <taxon>Magnoliopsida</taxon>
        <taxon>eudicotyledons</taxon>
        <taxon>Gunneridae</taxon>
        <taxon>Pentapetalae</taxon>
        <taxon>asterids</taxon>
        <taxon>campanulids</taxon>
        <taxon>Asterales</taxon>
        <taxon>Asteraceae</taxon>
        <taxon>Asteroideae</taxon>
        <taxon>Anthemideae</taxon>
        <taxon>Anthemidinae</taxon>
        <taxon>Tanacetum</taxon>
    </lineage>
</organism>
<sequence>PLVTSSHVALYEDLKASMKRANRDEFLVEKDKSSKRHRDDQDPLPPPRFRAKKQSACDFEQPIKDTIMDNVNISDSEDIDTAHLPKLKTKPDWMKPVPDSSDAARTVNSESDVLYCGGGSGSGRLIVVGVAVAVKIGA</sequence>
<evidence type="ECO:0000313" key="2">
    <source>
        <dbReference type="EMBL" id="GFC92265.1"/>
    </source>
</evidence>
<evidence type="ECO:0000256" key="1">
    <source>
        <dbReference type="SAM" id="MobiDB-lite"/>
    </source>
</evidence>
<reference evidence="2" key="1">
    <citation type="journal article" date="2019" name="Sci. Rep.">
        <title>Draft genome of Tanacetum cinerariifolium, the natural source of mosquito coil.</title>
        <authorList>
            <person name="Yamashiro T."/>
            <person name="Shiraishi A."/>
            <person name="Satake H."/>
            <person name="Nakayama K."/>
        </authorList>
    </citation>
    <scope>NUCLEOTIDE SEQUENCE</scope>
</reference>
<feature type="region of interest" description="Disordered" evidence="1">
    <location>
        <begin position="22"/>
        <end position="56"/>
    </location>
</feature>
<feature type="compositionally biased region" description="Basic and acidic residues" evidence="1">
    <location>
        <begin position="22"/>
        <end position="41"/>
    </location>
</feature>
<dbReference type="AlphaFoldDB" id="A0A699S4M2"/>
<comment type="caution">
    <text evidence="2">The sequence shown here is derived from an EMBL/GenBank/DDBJ whole genome shotgun (WGS) entry which is preliminary data.</text>
</comment>